<reference evidence="3" key="1">
    <citation type="journal article" date="2024" name="IScience">
        <title>Strigolactones Initiate the Formation of Haustorium-like Structures in Castilleja.</title>
        <authorList>
            <person name="Buerger M."/>
            <person name="Peterson D."/>
            <person name="Chory J."/>
        </authorList>
    </citation>
    <scope>NUCLEOTIDE SEQUENCE [LARGE SCALE GENOMIC DNA]</scope>
</reference>
<dbReference type="PANTHER" id="PTHR33318">
    <property type="entry name" value="ASPARTYL/GLUTAMYL-TRNA(ASN/GLN) AMIDOTRANSFERASE SUBUNIT"/>
    <property type="match status" value="1"/>
</dbReference>
<name>A0ABD3C4D2_9LAMI</name>
<dbReference type="Proteomes" id="UP001632038">
    <property type="component" value="Unassembled WGS sequence"/>
</dbReference>
<accession>A0ABD3C4D2</accession>
<protein>
    <recommendedName>
        <fullName evidence="4">Protein JASON</fullName>
    </recommendedName>
</protein>
<dbReference type="InterPro" id="IPR039300">
    <property type="entry name" value="JASON"/>
</dbReference>
<dbReference type="AlphaFoldDB" id="A0ABD3C4D2"/>
<dbReference type="PANTHER" id="PTHR33318:SF7">
    <property type="entry name" value="PROTEIN JASON"/>
    <property type="match status" value="1"/>
</dbReference>
<proteinExistence type="predicted"/>
<evidence type="ECO:0000256" key="1">
    <source>
        <dbReference type="SAM" id="MobiDB-lite"/>
    </source>
</evidence>
<evidence type="ECO:0000313" key="3">
    <source>
        <dbReference type="Proteomes" id="UP001632038"/>
    </source>
</evidence>
<feature type="compositionally biased region" description="Low complexity" evidence="1">
    <location>
        <begin position="241"/>
        <end position="267"/>
    </location>
</feature>
<feature type="region of interest" description="Disordered" evidence="1">
    <location>
        <begin position="241"/>
        <end position="280"/>
    </location>
</feature>
<organism evidence="2 3">
    <name type="scientific">Castilleja foliolosa</name>
    <dbReference type="NCBI Taxonomy" id="1961234"/>
    <lineage>
        <taxon>Eukaryota</taxon>
        <taxon>Viridiplantae</taxon>
        <taxon>Streptophyta</taxon>
        <taxon>Embryophyta</taxon>
        <taxon>Tracheophyta</taxon>
        <taxon>Spermatophyta</taxon>
        <taxon>Magnoliopsida</taxon>
        <taxon>eudicotyledons</taxon>
        <taxon>Gunneridae</taxon>
        <taxon>Pentapetalae</taxon>
        <taxon>asterids</taxon>
        <taxon>lamiids</taxon>
        <taxon>Lamiales</taxon>
        <taxon>Orobanchaceae</taxon>
        <taxon>Pedicularideae</taxon>
        <taxon>Castillejinae</taxon>
        <taxon>Castilleja</taxon>
    </lineage>
</organism>
<evidence type="ECO:0000313" key="2">
    <source>
        <dbReference type="EMBL" id="KAL3624636.1"/>
    </source>
</evidence>
<feature type="region of interest" description="Disordered" evidence="1">
    <location>
        <begin position="442"/>
        <end position="485"/>
    </location>
</feature>
<keyword evidence="3" id="KW-1185">Reference proteome</keyword>
<comment type="caution">
    <text evidence="2">The sequence shown here is derived from an EMBL/GenBank/DDBJ whole genome shotgun (WGS) entry which is preliminary data.</text>
</comment>
<dbReference type="EMBL" id="JAVIJP010000053">
    <property type="protein sequence ID" value="KAL3624636.1"/>
    <property type="molecule type" value="Genomic_DNA"/>
</dbReference>
<sequence>MVRSWFSSEREKDEGVAAVGFVRLVFDAVMGCLFGCFCIRESRSSVTSAPLKPMVSRNKYSLLSLFGSDDDLLRNRGKARNPLSEEVEARELKNEAKFLKECGTLPETPLEIRKASANWAVTSAKTEKPLNFNSWLPTASFEKLKLEKQTDQSLPHVESCEESITETSCLLNSPSSCMTDGHDTRRISISPIRSSDIQNVITEVPDNATHSPPISSVSPEIIATSIHGKNKSVRFEFQSDNSNFSSETSSQSSKSSGSAGNSSESKPSPYPTPLKLTDEMQTPGTVFPAYSNNMVDGKVNRVRSQYVYSILNPIENLSMWQSLKNQDSDFNPNDEESLISIPMSDTSVKKLSVQKNEKSQLDDQNGNDEQFNSFPIENVHFRRTPGDRPIMGPLAAHWNDDNLSRVSPECWDGNGIPNSTSKYKEDQKVSWHATPFEVRLEKALSEDTRKPVSGTPPVEYDETEESNTASSQVQSSDHLKSIISF</sequence>
<evidence type="ECO:0008006" key="4">
    <source>
        <dbReference type="Google" id="ProtNLM"/>
    </source>
</evidence>
<feature type="compositionally biased region" description="Polar residues" evidence="1">
    <location>
        <begin position="466"/>
        <end position="476"/>
    </location>
</feature>
<gene>
    <name evidence="2" type="ORF">CASFOL_031304</name>
</gene>